<keyword evidence="2" id="KW-1185">Reference proteome</keyword>
<reference evidence="1 2" key="1">
    <citation type="submission" date="2024-10" db="EMBL/GenBank/DDBJ databases">
        <title>The Natural Products Discovery Center: Release of the First 8490 Sequenced Strains for Exploring Actinobacteria Biosynthetic Diversity.</title>
        <authorList>
            <person name="Kalkreuter E."/>
            <person name="Kautsar S.A."/>
            <person name="Yang D."/>
            <person name="Bader C.D."/>
            <person name="Teijaro C.N."/>
            <person name="Fluegel L."/>
            <person name="Davis C.M."/>
            <person name="Simpson J.R."/>
            <person name="Lauterbach L."/>
            <person name="Steele A.D."/>
            <person name="Gui C."/>
            <person name="Meng S."/>
            <person name="Li G."/>
            <person name="Viehrig K."/>
            <person name="Ye F."/>
            <person name="Su P."/>
            <person name="Kiefer A.F."/>
            <person name="Nichols A."/>
            <person name="Cepeda A.J."/>
            <person name="Yan W."/>
            <person name="Fan B."/>
            <person name="Jiang Y."/>
            <person name="Adhikari A."/>
            <person name="Zheng C.-J."/>
            <person name="Schuster L."/>
            <person name="Cowan T.M."/>
            <person name="Smanski M.J."/>
            <person name="Chevrette M.G."/>
            <person name="De Carvalho L.P.S."/>
            <person name="Shen B."/>
        </authorList>
    </citation>
    <scope>NUCLEOTIDE SEQUENCE [LARGE SCALE GENOMIC DNA]</scope>
    <source>
        <strain evidence="1 2">NPDC003040</strain>
    </source>
</reference>
<gene>
    <name evidence="1" type="ORF">ACFYV7_15020</name>
</gene>
<organism evidence="1 2">
    <name type="scientific">Nocardia suismassiliense</name>
    <dbReference type="NCBI Taxonomy" id="2077092"/>
    <lineage>
        <taxon>Bacteria</taxon>
        <taxon>Bacillati</taxon>
        <taxon>Actinomycetota</taxon>
        <taxon>Actinomycetes</taxon>
        <taxon>Mycobacteriales</taxon>
        <taxon>Nocardiaceae</taxon>
        <taxon>Nocardia</taxon>
    </lineage>
</organism>
<dbReference type="Proteomes" id="UP001601948">
    <property type="component" value="Unassembled WGS sequence"/>
</dbReference>
<proteinExistence type="predicted"/>
<sequence length="65" mass="7359">MLTQRREHHRPLISDIPHFEVVIVEAGFGGIGMAVGLKNAGIDDFTILEFTDCRRSNRRLTCAYL</sequence>
<dbReference type="Gene3D" id="3.50.50.60">
    <property type="entry name" value="FAD/NAD(P)-binding domain"/>
    <property type="match status" value="1"/>
</dbReference>
<evidence type="ECO:0000313" key="1">
    <source>
        <dbReference type="EMBL" id="MFF3224102.1"/>
    </source>
</evidence>
<name>A0ABW6QS86_9NOCA</name>
<evidence type="ECO:0000313" key="2">
    <source>
        <dbReference type="Proteomes" id="UP001601948"/>
    </source>
</evidence>
<accession>A0ABW6QS86</accession>
<dbReference type="InterPro" id="IPR036188">
    <property type="entry name" value="FAD/NAD-bd_sf"/>
</dbReference>
<dbReference type="RefSeq" id="WP_387717441.1">
    <property type="nucleotide sequence ID" value="NZ_JBIAPI010000002.1"/>
</dbReference>
<comment type="caution">
    <text evidence="1">The sequence shown here is derived from an EMBL/GenBank/DDBJ whole genome shotgun (WGS) entry which is preliminary data.</text>
</comment>
<protein>
    <submittedName>
        <fullName evidence="1">Uncharacterized protein</fullName>
    </submittedName>
</protein>
<dbReference type="EMBL" id="JBIAPI010000002">
    <property type="protein sequence ID" value="MFF3224102.1"/>
    <property type="molecule type" value="Genomic_DNA"/>
</dbReference>